<comment type="caution">
    <text evidence="3">The sequence shown here is derived from an EMBL/GenBank/DDBJ whole genome shotgun (WGS) entry which is preliminary data.</text>
</comment>
<dbReference type="InterPro" id="IPR049945">
    <property type="entry name" value="AAA_22"/>
</dbReference>
<dbReference type="PANTHER" id="PTHR35894">
    <property type="entry name" value="GENERAL SECRETION PATHWAY PROTEIN A-RELATED"/>
    <property type="match status" value="1"/>
</dbReference>
<protein>
    <submittedName>
        <fullName evidence="3">Peptidoglycan-binding protein</fullName>
    </submittedName>
</protein>
<dbReference type="SUPFAM" id="SSF52540">
    <property type="entry name" value="P-loop containing nucleoside triphosphate hydrolases"/>
    <property type="match status" value="1"/>
</dbReference>
<feature type="compositionally biased region" description="Basic and acidic residues" evidence="1">
    <location>
        <begin position="348"/>
        <end position="358"/>
    </location>
</feature>
<dbReference type="SMART" id="SM00382">
    <property type="entry name" value="AAA"/>
    <property type="match status" value="1"/>
</dbReference>
<dbReference type="SUPFAM" id="SSF47090">
    <property type="entry name" value="PGBD-like"/>
    <property type="match status" value="1"/>
</dbReference>
<proteinExistence type="predicted"/>
<gene>
    <name evidence="3" type="ORF">DENIS_0216</name>
</gene>
<feature type="compositionally biased region" description="Basic and acidic residues" evidence="1">
    <location>
        <begin position="387"/>
        <end position="396"/>
    </location>
</feature>
<evidence type="ECO:0000313" key="3">
    <source>
        <dbReference type="EMBL" id="GBC59280.1"/>
    </source>
</evidence>
<feature type="domain" description="AAA+ ATPase" evidence="2">
    <location>
        <begin position="42"/>
        <end position="194"/>
    </location>
</feature>
<keyword evidence="4" id="KW-1185">Reference proteome</keyword>
<dbReference type="InterPro" id="IPR002477">
    <property type="entry name" value="Peptidoglycan-bd-like"/>
</dbReference>
<dbReference type="Proteomes" id="UP000288096">
    <property type="component" value="Unassembled WGS sequence"/>
</dbReference>
<dbReference type="InterPro" id="IPR052026">
    <property type="entry name" value="ExeA_AAA_ATPase_DNA-bind"/>
</dbReference>
<sequence length="630" mass="69441">MYEKFFGFSERPFQLVPNPTYLFLSKSHEEALAHLTYAVSQGDGFVKITGEVGTGKTTLCRVFLDNLDDQTEAAYILNPMLSAADLLKAINDEFDIPSDADESRPLIDTLNAFLMEKKREGKQVILLIDEAQNLSRDVLEQLRLLSNLETNTSKLLQIILVGQPELREKLDSHELRQLSQRITLSCHLKPLDFRETGEYIRHRIRIASRKMGVRFTRSAHRAIYRYSGGIPRLINIVCDRAMLTAYGLNKHKISGYIAREAIRELAGKGDTGVFGRYGKTGLILGLILLMAGASVFYFPRHSGTTDGATPPTQPSSVTPPETASPPGHLLEDTAKNANQKADITPGLPHEKPATEQKTESAAPAVAHLAPASETAVPPVTPPAEASPRSDAREPEPAARPAPPPVRDLGNFLSRMELAPSRRTALRAAITPWQTYVDIKASLDHIEDDPTFFRLAARQNTFSLQRVRGDLNQLIMLNLPTVLTLYPEGSDVPGYLALTGADTETLILSDGRQTVVAGPEELNRFWSGVAYTPWKNFLGITGTIPRNASADSIITLKMILQDIGFRQIEITPVYNDETRQAVRQIQERNGVTVDGAVGPMTKIILYNEIPSLTIPHLSDARLSASGREGEN</sequence>
<name>A0A401FQN5_9BACT</name>
<dbReference type="EMBL" id="BEXT01000001">
    <property type="protein sequence ID" value="GBC59280.1"/>
    <property type="molecule type" value="Genomic_DNA"/>
</dbReference>
<dbReference type="OrthoDB" id="9779230at2"/>
<dbReference type="InterPro" id="IPR036365">
    <property type="entry name" value="PGBD-like_sf"/>
</dbReference>
<feature type="region of interest" description="Disordered" evidence="1">
    <location>
        <begin position="304"/>
        <end position="409"/>
    </location>
</feature>
<dbReference type="AlphaFoldDB" id="A0A401FQN5"/>
<dbReference type="RefSeq" id="WP_124326802.1">
    <property type="nucleotide sequence ID" value="NZ_BEXT01000001.1"/>
</dbReference>
<evidence type="ECO:0000313" key="4">
    <source>
        <dbReference type="Proteomes" id="UP000288096"/>
    </source>
</evidence>
<dbReference type="Pfam" id="PF13401">
    <property type="entry name" value="AAA_22"/>
    <property type="match status" value="1"/>
</dbReference>
<evidence type="ECO:0000259" key="2">
    <source>
        <dbReference type="SMART" id="SM00382"/>
    </source>
</evidence>
<feature type="compositionally biased region" description="Low complexity" evidence="1">
    <location>
        <begin position="361"/>
        <end position="386"/>
    </location>
</feature>
<dbReference type="Gene3D" id="1.10.101.10">
    <property type="entry name" value="PGBD-like superfamily/PGBD"/>
    <property type="match status" value="1"/>
</dbReference>
<dbReference type="Gene3D" id="3.40.50.300">
    <property type="entry name" value="P-loop containing nucleotide triphosphate hydrolases"/>
    <property type="match status" value="1"/>
</dbReference>
<dbReference type="GO" id="GO:0016887">
    <property type="term" value="F:ATP hydrolysis activity"/>
    <property type="evidence" value="ECO:0007669"/>
    <property type="project" value="InterPro"/>
</dbReference>
<reference evidence="4" key="1">
    <citation type="submission" date="2017-11" db="EMBL/GenBank/DDBJ databases">
        <authorList>
            <person name="Watanabe M."/>
            <person name="Kojima H."/>
        </authorList>
    </citation>
    <scope>NUCLEOTIDE SEQUENCE [LARGE SCALE GENOMIC DNA]</scope>
    <source>
        <strain evidence="4">Tokyo 01</strain>
    </source>
</reference>
<evidence type="ECO:0000256" key="1">
    <source>
        <dbReference type="SAM" id="MobiDB-lite"/>
    </source>
</evidence>
<dbReference type="Gene3D" id="3.90.70.10">
    <property type="entry name" value="Cysteine proteinases"/>
    <property type="match status" value="1"/>
</dbReference>
<organism evidence="3 4">
    <name type="scientific">Desulfonema ishimotonii</name>
    <dbReference type="NCBI Taxonomy" id="45657"/>
    <lineage>
        <taxon>Bacteria</taxon>
        <taxon>Pseudomonadati</taxon>
        <taxon>Thermodesulfobacteriota</taxon>
        <taxon>Desulfobacteria</taxon>
        <taxon>Desulfobacterales</taxon>
        <taxon>Desulfococcaceae</taxon>
        <taxon>Desulfonema</taxon>
    </lineage>
</organism>
<reference evidence="4" key="2">
    <citation type="submission" date="2019-01" db="EMBL/GenBank/DDBJ databases">
        <title>Genome sequence of Desulfonema ishimotonii strain Tokyo 01.</title>
        <authorList>
            <person name="Fukui M."/>
        </authorList>
    </citation>
    <scope>NUCLEOTIDE SEQUENCE [LARGE SCALE GENOMIC DNA]</scope>
    <source>
        <strain evidence="4">Tokyo 01</strain>
    </source>
</reference>
<dbReference type="PANTHER" id="PTHR35894:SF1">
    <property type="entry name" value="PHOSPHORIBULOKINASE _ URIDINE KINASE FAMILY"/>
    <property type="match status" value="1"/>
</dbReference>
<dbReference type="Pfam" id="PF01471">
    <property type="entry name" value="PG_binding_1"/>
    <property type="match status" value="1"/>
</dbReference>
<dbReference type="InterPro" id="IPR036366">
    <property type="entry name" value="PGBDSf"/>
</dbReference>
<dbReference type="InterPro" id="IPR027417">
    <property type="entry name" value="P-loop_NTPase"/>
</dbReference>
<dbReference type="CDD" id="cd00009">
    <property type="entry name" value="AAA"/>
    <property type="match status" value="1"/>
</dbReference>
<accession>A0A401FQN5</accession>
<dbReference type="InterPro" id="IPR003593">
    <property type="entry name" value="AAA+_ATPase"/>
</dbReference>